<accession>A0A4Y5FEM6</accession>
<dbReference type="InterPro" id="IPR055773">
    <property type="entry name" value="DUF7349"/>
</dbReference>
<evidence type="ECO:0000313" key="3">
    <source>
        <dbReference type="EMBL" id="QBJ03476.1"/>
    </source>
</evidence>
<dbReference type="Proteomes" id="UP000308874">
    <property type="component" value="Segment"/>
</dbReference>
<feature type="compositionally biased region" description="Basic and acidic residues" evidence="1">
    <location>
        <begin position="54"/>
        <end position="66"/>
    </location>
</feature>
<name>A0A4Y5FEM6_9CAUD</name>
<dbReference type="EMBL" id="MK504443">
    <property type="protein sequence ID" value="QBJ03476.1"/>
    <property type="molecule type" value="Genomic_DNA"/>
</dbReference>
<evidence type="ECO:0000259" key="2">
    <source>
        <dbReference type="Pfam" id="PF24040"/>
    </source>
</evidence>
<feature type="compositionally biased region" description="Basic residues" evidence="1">
    <location>
        <begin position="67"/>
        <end position="84"/>
    </location>
</feature>
<protein>
    <recommendedName>
        <fullName evidence="2">DUF7349 domain-containing protein</fullName>
    </recommendedName>
</protein>
<feature type="domain" description="DUF7349" evidence="2">
    <location>
        <begin position="4"/>
        <end position="52"/>
    </location>
</feature>
<keyword evidence="4" id="KW-1185">Reference proteome</keyword>
<sequence length="84" mass="9379">MIINKFNPNVDIFTEEGVLHLDKEGKGKGTAKVENIVSKLSGYTLVKENKPTVKENKTAVKEENKTTKRATTTKKRATSSKKEE</sequence>
<evidence type="ECO:0000313" key="4">
    <source>
        <dbReference type="Proteomes" id="UP000308874"/>
    </source>
</evidence>
<reference evidence="3 4" key="1">
    <citation type="submission" date="2019-02" db="EMBL/GenBank/DDBJ databases">
        <title>Isolation of virulent Lactobacillus brevis phages.</title>
        <authorList>
            <person name="Feyereisen M."/>
            <person name="Mahony J."/>
            <person name="O'Sullivan T."/>
            <person name="van Sinderen D."/>
        </authorList>
    </citation>
    <scope>NUCLEOTIDE SEQUENCE [LARGE SCALE GENOMIC DNA]</scope>
</reference>
<feature type="region of interest" description="Disordered" evidence="1">
    <location>
        <begin position="54"/>
        <end position="84"/>
    </location>
</feature>
<evidence type="ECO:0000256" key="1">
    <source>
        <dbReference type="SAM" id="MobiDB-lite"/>
    </source>
</evidence>
<organism evidence="3 4">
    <name type="scientific">Lactobacillus phage 521B</name>
    <dbReference type="NCBI Taxonomy" id="2510942"/>
    <lineage>
        <taxon>Viruses</taxon>
        <taxon>Duplodnaviria</taxon>
        <taxon>Heunggongvirae</taxon>
        <taxon>Uroviricota</taxon>
        <taxon>Caudoviricetes</taxon>
        <taxon>Herelleviridae</taxon>
        <taxon>Tybeckvirus</taxon>
        <taxon>Tybeckvirus tv521B</taxon>
    </lineage>
</organism>
<proteinExistence type="predicted"/>
<dbReference type="Pfam" id="PF24040">
    <property type="entry name" value="DUF7349"/>
    <property type="match status" value="1"/>
</dbReference>
<gene>
    <name evidence="3" type="ORF">B521_0126</name>
</gene>